<name>A0A816VE51_BRANA</name>
<organism evidence="2">
    <name type="scientific">Brassica napus</name>
    <name type="common">Rape</name>
    <dbReference type="NCBI Taxonomy" id="3708"/>
    <lineage>
        <taxon>Eukaryota</taxon>
        <taxon>Viridiplantae</taxon>
        <taxon>Streptophyta</taxon>
        <taxon>Embryophyta</taxon>
        <taxon>Tracheophyta</taxon>
        <taxon>Spermatophyta</taxon>
        <taxon>Magnoliopsida</taxon>
        <taxon>eudicotyledons</taxon>
        <taxon>Gunneridae</taxon>
        <taxon>Pentapetalae</taxon>
        <taxon>rosids</taxon>
        <taxon>malvids</taxon>
        <taxon>Brassicales</taxon>
        <taxon>Brassicaceae</taxon>
        <taxon>Brassiceae</taxon>
        <taxon>Brassica</taxon>
    </lineage>
</organism>
<dbReference type="EMBL" id="HG994357">
    <property type="protein sequence ID" value="CAF2123158.1"/>
    <property type="molecule type" value="Genomic_DNA"/>
</dbReference>
<evidence type="ECO:0000313" key="2">
    <source>
        <dbReference type="EMBL" id="CAF2123158.1"/>
    </source>
</evidence>
<sequence>MAVPFELFLSGQKSFLPRLEEHAVSRTREELKRCELAVLRMSSHYDDDNVNTSDENEIFLGLGIVLIVPNVNTGDIELGVIGDVNGHQEILLIPVPRENFVFVNGETIYRHKKGHLLPREELKLARTTATLRPQPKTTRLQREDCRFCRSNNTSTRRNPKQNLAELCRKRTPKMRIPDQSMRVSVTKSRQRQRPLRHQSPTKWISG</sequence>
<gene>
    <name evidence="2" type="ORF">DARMORV10_A03P21150.1</name>
</gene>
<proteinExistence type="predicted"/>
<protein>
    <submittedName>
        <fullName evidence="2">(rape) hypothetical protein</fullName>
    </submittedName>
</protein>
<dbReference type="Proteomes" id="UP001295469">
    <property type="component" value="Chromosome A03"/>
</dbReference>
<feature type="region of interest" description="Disordered" evidence="1">
    <location>
        <begin position="177"/>
        <end position="206"/>
    </location>
</feature>
<dbReference type="AlphaFoldDB" id="A0A816VE51"/>
<accession>A0A816VE51</accession>
<evidence type="ECO:0000256" key="1">
    <source>
        <dbReference type="SAM" id="MobiDB-lite"/>
    </source>
</evidence>
<reference evidence="2" key="1">
    <citation type="submission" date="2021-01" db="EMBL/GenBank/DDBJ databases">
        <authorList>
            <consortium name="Genoscope - CEA"/>
            <person name="William W."/>
        </authorList>
    </citation>
    <scope>NUCLEOTIDE SEQUENCE</scope>
</reference>